<dbReference type="Proteomes" id="UP000077381">
    <property type="component" value="Unassembled WGS sequence"/>
</dbReference>
<keyword evidence="2" id="KW-1185">Reference proteome</keyword>
<organism evidence="1 2">
    <name type="scientific">Streptomyces jeddahensis</name>
    <dbReference type="NCBI Taxonomy" id="1716141"/>
    <lineage>
        <taxon>Bacteria</taxon>
        <taxon>Bacillati</taxon>
        <taxon>Actinomycetota</taxon>
        <taxon>Actinomycetes</taxon>
        <taxon>Kitasatosporales</taxon>
        <taxon>Streptomycetaceae</taxon>
        <taxon>Streptomyces</taxon>
    </lineage>
</organism>
<sequence length="62" mass="6996">MLRELLGDGDRAAVLERLETSAEAKVERYRELTAIVNGRAYRPGHVEEFAWVIAALRAELGR</sequence>
<proteinExistence type="predicted"/>
<name>A0A177I0T5_9ACTN</name>
<dbReference type="AlphaFoldDB" id="A0A177I0T5"/>
<reference evidence="1 2" key="1">
    <citation type="submission" date="2015-12" db="EMBL/GenBank/DDBJ databases">
        <title>Genome sequence of Streptomyces sp. G25.</title>
        <authorList>
            <person name="Poehlein A."/>
            <person name="Roettig A."/>
            <person name="Hiessl S."/>
            <person name="Hauschild P."/>
            <person name="Schauer J."/>
            <person name="Madkour M.H."/>
            <person name="Al-Ansari A.M."/>
            <person name="Almakishah N.H."/>
            <person name="Steinbuechel A."/>
            <person name="Daniel R."/>
        </authorList>
    </citation>
    <scope>NUCLEOTIDE SEQUENCE [LARGE SCALE GENOMIC DNA]</scope>
    <source>
        <strain evidence="2">G25(2015)</strain>
    </source>
</reference>
<comment type="caution">
    <text evidence="1">The sequence shown here is derived from an EMBL/GenBank/DDBJ whole genome shotgun (WGS) entry which is preliminary data.</text>
</comment>
<dbReference type="EMBL" id="LOHS01000023">
    <property type="protein sequence ID" value="OAH16164.1"/>
    <property type="molecule type" value="Genomic_DNA"/>
</dbReference>
<evidence type="ECO:0000313" key="1">
    <source>
        <dbReference type="EMBL" id="OAH16164.1"/>
    </source>
</evidence>
<dbReference type="STRING" id="1716141.STSP_04360"/>
<accession>A0A177I0T5</accession>
<evidence type="ECO:0000313" key="2">
    <source>
        <dbReference type="Proteomes" id="UP000077381"/>
    </source>
</evidence>
<gene>
    <name evidence="1" type="ORF">STSP_04360</name>
</gene>
<protein>
    <submittedName>
        <fullName evidence="1">Uncharacterized protein</fullName>
    </submittedName>
</protein>